<evidence type="ECO:0000313" key="3">
    <source>
        <dbReference type="RefSeq" id="XP_033584522.1"/>
    </source>
</evidence>
<reference evidence="3" key="3">
    <citation type="submission" date="2025-04" db="UniProtKB">
        <authorList>
            <consortium name="RefSeq"/>
        </authorList>
    </citation>
    <scope>IDENTIFICATION</scope>
    <source>
        <strain evidence="3">CBS 304.34</strain>
    </source>
</reference>
<accession>A0A6A6Z9S0</accession>
<reference evidence="3" key="2">
    <citation type="submission" date="2020-04" db="EMBL/GenBank/DDBJ databases">
        <authorList>
            <consortium name="NCBI Genome Project"/>
        </authorList>
    </citation>
    <scope>NUCLEOTIDE SEQUENCE</scope>
    <source>
        <strain evidence="3">CBS 304.34</strain>
    </source>
</reference>
<dbReference type="RefSeq" id="XP_033584522.1">
    <property type="nucleotide sequence ID" value="XM_033726416.1"/>
</dbReference>
<dbReference type="AlphaFoldDB" id="A0A6A6Z9S0"/>
<gene>
    <name evidence="1 3" type="ORF">BDZ99DRAFT_530458</name>
</gene>
<proteinExistence type="predicted"/>
<dbReference type="Proteomes" id="UP000504636">
    <property type="component" value="Unplaced"/>
</dbReference>
<name>A0A6A6Z9S0_9PEZI</name>
<keyword evidence="2" id="KW-1185">Reference proteome</keyword>
<dbReference type="GeneID" id="54467309"/>
<evidence type="ECO:0000313" key="2">
    <source>
        <dbReference type="Proteomes" id="UP000504636"/>
    </source>
</evidence>
<evidence type="ECO:0000313" key="1">
    <source>
        <dbReference type="EMBL" id="KAF2817558.1"/>
    </source>
</evidence>
<dbReference type="EMBL" id="MU003692">
    <property type="protein sequence ID" value="KAF2817558.1"/>
    <property type="molecule type" value="Genomic_DNA"/>
</dbReference>
<protein>
    <submittedName>
        <fullName evidence="1 3">Uncharacterized protein</fullName>
    </submittedName>
</protein>
<sequence>MDRYYTPSPPDNQQNLQHPASRLINDVWNIIVKTVFNSGRCLPSDDDSSSITSLSPRNDYFNVRVDQASSAEAAICAASQTTRQVTLPSQLKDIEHLWKTSDYAREHPNWPASPAPADFEIPANFLGNKPADWLSELEMFREELNQKLNLAMAIFIHEAKITRFNGRMEDLIKSFTPGEKARVVHAYIDTDLTDSSVARNQVYQKLKGMGWLVKAVNKTRKQVGMVGGC</sequence>
<organism evidence="1">
    <name type="scientific">Mytilinidion resinicola</name>
    <dbReference type="NCBI Taxonomy" id="574789"/>
    <lineage>
        <taxon>Eukaryota</taxon>
        <taxon>Fungi</taxon>
        <taxon>Dikarya</taxon>
        <taxon>Ascomycota</taxon>
        <taxon>Pezizomycotina</taxon>
        <taxon>Dothideomycetes</taxon>
        <taxon>Pleosporomycetidae</taxon>
        <taxon>Mytilinidiales</taxon>
        <taxon>Mytilinidiaceae</taxon>
        <taxon>Mytilinidion</taxon>
    </lineage>
</organism>
<reference evidence="1 3" key="1">
    <citation type="journal article" date="2020" name="Stud. Mycol.">
        <title>101 Dothideomycetes genomes: a test case for predicting lifestyles and emergence of pathogens.</title>
        <authorList>
            <person name="Haridas S."/>
            <person name="Albert R."/>
            <person name="Binder M."/>
            <person name="Bloem J."/>
            <person name="Labutti K."/>
            <person name="Salamov A."/>
            <person name="Andreopoulos B."/>
            <person name="Baker S."/>
            <person name="Barry K."/>
            <person name="Bills G."/>
            <person name="Bluhm B."/>
            <person name="Cannon C."/>
            <person name="Castanera R."/>
            <person name="Culley D."/>
            <person name="Daum C."/>
            <person name="Ezra D."/>
            <person name="Gonzalez J."/>
            <person name="Henrissat B."/>
            <person name="Kuo A."/>
            <person name="Liang C."/>
            <person name="Lipzen A."/>
            <person name="Lutzoni F."/>
            <person name="Magnuson J."/>
            <person name="Mondo S."/>
            <person name="Nolan M."/>
            <person name="Ohm R."/>
            <person name="Pangilinan J."/>
            <person name="Park H.-J."/>
            <person name="Ramirez L."/>
            <person name="Alfaro M."/>
            <person name="Sun H."/>
            <person name="Tritt A."/>
            <person name="Yoshinaga Y."/>
            <person name="Zwiers L.-H."/>
            <person name="Turgeon B."/>
            <person name="Goodwin S."/>
            <person name="Spatafora J."/>
            <person name="Crous P."/>
            <person name="Grigoriev I."/>
        </authorList>
    </citation>
    <scope>NUCLEOTIDE SEQUENCE</scope>
    <source>
        <strain evidence="1 3">CBS 304.34</strain>
    </source>
</reference>